<comment type="subcellular location">
    <subcellularLocation>
        <location evidence="2">Nucleus</location>
    </subcellularLocation>
</comment>
<evidence type="ECO:0000313" key="15">
    <source>
        <dbReference type="EMBL" id="PJF17635.1"/>
    </source>
</evidence>
<evidence type="ECO:0000256" key="4">
    <source>
        <dbReference type="ARBA" id="ARBA00022737"/>
    </source>
</evidence>
<name>A0A2H9TIR3_9FUNG</name>
<dbReference type="InterPro" id="IPR003120">
    <property type="entry name" value="Ste12"/>
</dbReference>
<dbReference type="GO" id="GO:0000981">
    <property type="term" value="F:DNA-binding transcription factor activity, RNA polymerase II-specific"/>
    <property type="evidence" value="ECO:0007669"/>
    <property type="project" value="UniProtKB-ARBA"/>
</dbReference>
<evidence type="ECO:0000256" key="13">
    <source>
        <dbReference type="SAM" id="MobiDB-lite"/>
    </source>
</evidence>
<sequence>MYIYPQENTSTLTDESRLERLDEFLQTGPMQVHALYEARLKNMLGEATKNSMLHNTDPETAEKRTRLLQYRRRGACKKFELPNSGGELMSCILWDGDYYITGTDIIKVIVYRLRMEGSVVSLSEMKKFEEGVFSDLRHLKTGQGARLEEARSEFLEWLCRHGCIRTQKKQKVYYWNSVDVNRLVTDAKTRMHKRGEKVNTNGPTDLPSADYGWPNQGPLEKYINPSLFSEESFSNEHEQVDFYNTPFLSDIETLSDVTQTGTASISSNNTKSTSEFMDLTDFNLHLFGLDLPSSADVDSPLSLVDNQSRPVLPQDLNKQPRRVPLLPASNPSNPPRLIPYHPSSIARYARRDEERRFICNYQFCKRRFKRLEHLKRHVRIHTGERPFPCPVERCGKSFSRSDNLAQHLKIHMANELSSATTNSLDIYRVLSEHQTPSHVDTNIAQLQE</sequence>
<comment type="similarity">
    <text evidence="11">Belongs to the STE12 transcription factor family.</text>
</comment>
<dbReference type="GO" id="GO:0005634">
    <property type="term" value="C:nucleus"/>
    <property type="evidence" value="ECO:0007669"/>
    <property type="project" value="UniProtKB-SubCell"/>
</dbReference>
<keyword evidence="10" id="KW-0539">Nucleus</keyword>
<keyword evidence="6" id="KW-0862">Zinc</keyword>
<dbReference type="Proteomes" id="UP000240830">
    <property type="component" value="Unassembled WGS sequence"/>
</dbReference>
<dbReference type="OrthoDB" id="6365676at2759"/>
<feature type="domain" description="C2H2-type" evidence="14">
    <location>
        <begin position="357"/>
        <end position="386"/>
    </location>
</feature>
<evidence type="ECO:0000256" key="7">
    <source>
        <dbReference type="ARBA" id="ARBA00023015"/>
    </source>
</evidence>
<evidence type="ECO:0000259" key="14">
    <source>
        <dbReference type="PROSITE" id="PS50157"/>
    </source>
</evidence>
<dbReference type="PROSITE" id="PS50157">
    <property type="entry name" value="ZINC_FINGER_C2H2_2"/>
    <property type="match status" value="2"/>
</dbReference>
<feature type="domain" description="C2H2-type" evidence="14">
    <location>
        <begin position="387"/>
        <end position="416"/>
    </location>
</feature>
<proteinExistence type="inferred from homology"/>
<dbReference type="PANTHER" id="PTHR47427:SF1">
    <property type="entry name" value="PROTEIN STE12"/>
    <property type="match status" value="1"/>
</dbReference>
<evidence type="ECO:0000256" key="5">
    <source>
        <dbReference type="ARBA" id="ARBA00022771"/>
    </source>
</evidence>
<evidence type="ECO:0000256" key="6">
    <source>
        <dbReference type="ARBA" id="ARBA00022833"/>
    </source>
</evidence>
<dbReference type="GO" id="GO:1990527">
    <property type="term" value="C:Tec1p-Ste12p-Dig1p complex"/>
    <property type="evidence" value="ECO:0007669"/>
    <property type="project" value="TreeGrafter"/>
</dbReference>
<evidence type="ECO:0000256" key="12">
    <source>
        <dbReference type="PROSITE-ProRule" id="PRU00042"/>
    </source>
</evidence>
<keyword evidence="7" id="KW-0805">Transcription regulation</keyword>
<dbReference type="Pfam" id="PF02200">
    <property type="entry name" value="STE"/>
    <property type="match status" value="1"/>
</dbReference>
<organism evidence="15 16">
    <name type="scientific">Paramicrosporidium saccamoebae</name>
    <dbReference type="NCBI Taxonomy" id="1246581"/>
    <lineage>
        <taxon>Eukaryota</taxon>
        <taxon>Fungi</taxon>
        <taxon>Fungi incertae sedis</taxon>
        <taxon>Cryptomycota</taxon>
        <taxon>Cryptomycota incertae sedis</taxon>
        <taxon>Paramicrosporidium</taxon>
    </lineage>
</organism>
<dbReference type="SUPFAM" id="SSF57667">
    <property type="entry name" value="beta-beta-alpha zinc fingers"/>
    <property type="match status" value="1"/>
</dbReference>
<keyword evidence="9" id="KW-0804">Transcription</keyword>
<dbReference type="Gene3D" id="3.30.160.60">
    <property type="entry name" value="Classic Zinc Finger"/>
    <property type="match status" value="2"/>
</dbReference>
<feature type="region of interest" description="Disordered" evidence="13">
    <location>
        <begin position="306"/>
        <end position="340"/>
    </location>
</feature>
<keyword evidence="5 12" id="KW-0863">Zinc-finger</keyword>
<dbReference type="GO" id="GO:0000978">
    <property type="term" value="F:RNA polymerase II cis-regulatory region sequence-specific DNA binding"/>
    <property type="evidence" value="ECO:0007669"/>
    <property type="project" value="UniProtKB-ARBA"/>
</dbReference>
<dbReference type="STRING" id="1246581.A0A2H9TIR3"/>
<comment type="caution">
    <text evidence="15">The sequence shown here is derived from an EMBL/GenBank/DDBJ whole genome shotgun (WGS) entry which is preliminary data.</text>
</comment>
<dbReference type="SMART" id="SM00355">
    <property type="entry name" value="ZnF_C2H2"/>
    <property type="match status" value="2"/>
</dbReference>
<reference evidence="15 16" key="1">
    <citation type="submission" date="2016-10" db="EMBL/GenBank/DDBJ databases">
        <title>The genome of Paramicrosporidium saccamoebae is the missing link in understanding Cryptomycota and Microsporidia evolution.</title>
        <authorList>
            <person name="Quandt C.A."/>
            <person name="Beaudet D."/>
            <person name="Corsaro D."/>
            <person name="Michel R."/>
            <person name="Corradi N."/>
            <person name="James T."/>
        </authorList>
    </citation>
    <scope>NUCLEOTIDE SEQUENCE [LARGE SCALE GENOMIC DNA]</scope>
    <source>
        <strain evidence="15 16">KSL3</strain>
    </source>
</reference>
<dbReference type="FunFam" id="3.30.160.60:FF:000072">
    <property type="entry name" value="zinc finger protein 143 isoform X1"/>
    <property type="match status" value="1"/>
</dbReference>
<dbReference type="Pfam" id="PF00096">
    <property type="entry name" value="zf-C2H2"/>
    <property type="match status" value="2"/>
</dbReference>
<keyword evidence="3" id="KW-0479">Metal-binding</keyword>
<comment type="function">
    <text evidence="1">May be involved in transcriptional regulation.</text>
</comment>
<evidence type="ECO:0000256" key="1">
    <source>
        <dbReference type="ARBA" id="ARBA00003767"/>
    </source>
</evidence>
<evidence type="ECO:0000256" key="9">
    <source>
        <dbReference type="ARBA" id="ARBA00023163"/>
    </source>
</evidence>
<dbReference type="GO" id="GO:1990526">
    <property type="term" value="C:Ste12p-Dig1p-Dig2p complex"/>
    <property type="evidence" value="ECO:0007669"/>
    <property type="project" value="TreeGrafter"/>
</dbReference>
<dbReference type="PANTHER" id="PTHR47427">
    <property type="entry name" value="PROTEIN STE12"/>
    <property type="match status" value="1"/>
</dbReference>
<dbReference type="AlphaFoldDB" id="A0A2H9TIR3"/>
<accession>A0A2H9TIR3</accession>
<keyword evidence="8" id="KW-0238">DNA-binding</keyword>
<keyword evidence="4" id="KW-0677">Repeat</keyword>
<dbReference type="PROSITE" id="PS00028">
    <property type="entry name" value="ZINC_FINGER_C2H2_1"/>
    <property type="match status" value="2"/>
</dbReference>
<dbReference type="SMART" id="SM00424">
    <property type="entry name" value="STE"/>
    <property type="match status" value="1"/>
</dbReference>
<keyword evidence="16" id="KW-1185">Reference proteome</keyword>
<protein>
    <submittedName>
        <fullName evidence="15">STE12</fullName>
    </submittedName>
</protein>
<dbReference type="InterPro" id="IPR036236">
    <property type="entry name" value="Znf_C2H2_sf"/>
</dbReference>
<dbReference type="EMBL" id="MTSL01000168">
    <property type="protein sequence ID" value="PJF17635.1"/>
    <property type="molecule type" value="Genomic_DNA"/>
</dbReference>
<evidence type="ECO:0000256" key="10">
    <source>
        <dbReference type="ARBA" id="ARBA00023242"/>
    </source>
</evidence>
<evidence type="ECO:0000256" key="11">
    <source>
        <dbReference type="ARBA" id="ARBA00024345"/>
    </source>
</evidence>
<evidence type="ECO:0000256" key="2">
    <source>
        <dbReference type="ARBA" id="ARBA00004123"/>
    </source>
</evidence>
<evidence type="ECO:0000256" key="8">
    <source>
        <dbReference type="ARBA" id="ARBA00023125"/>
    </source>
</evidence>
<dbReference type="InterPro" id="IPR013087">
    <property type="entry name" value="Znf_C2H2_type"/>
</dbReference>
<dbReference type="InterPro" id="IPR052127">
    <property type="entry name" value="STE12_transcription_factor"/>
</dbReference>
<gene>
    <name evidence="15" type="ORF">PSACC_02578</name>
</gene>
<evidence type="ECO:0000256" key="3">
    <source>
        <dbReference type="ARBA" id="ARBA00022723"/>
    </source>
</evidence>
<dbReference type="FunFam" id="3.30.160.60:FF:000097">
    <property type="entry name" value="Zinc finger protein"/>
    <property type="match status" value="1"/>
</dbReference>
<dbReference type="GO" id="GO:0008270">
    <property type="term" value="F:zinc ion binding"/>
    <property type="evidence" value="ECO:0007669"/>
    <property type="project" value="UniProtKB-KW"/>
</dbReference>
<evidence type="ECO:0000313" key="16">
    <source>
        <dbReference type="Proteomes" id="UP000240830"/>
    </source>
</evidence>